<dbReference type="RefSeq" id="WP_183910554.1">
    <property type="nucleotide sequence ID" value="NZ_JACHXZ010000003.1"/>
</dbReference>
<proteinExistence type="predicted"/>
<protein>
    <submittedName>
        <fullName evidence="2">Uncharacterized protein</fullName>
    </submittedName>
</protein>
<dbReference type="PROSITE" id="PS51257">
    <property type="entry name" value="PROKAR_LIPOPROTEIN"/>
    <property type="match status" value="1"/>
</dbReference>
<evidence type="ECO:0000313" key="2">
    <source>
        <dbReference type="EMBL" id="MBB3169061.1"/>
    </source>
</evidence>
<name>A0A839UQQ1_9GAMM</name>
<feature type="signal peptide" evidence="1">
    <location>
        <begin position="1"/>
        <end position="20"/>
    </location>
</feature>
<gene>
    <name evidence="2" type="ORF">FHS30_002269</name>
</gene>
<dbReference type="AlphaFoldDB" id="A0A839UQQ1"/>
<evidence type="ECO:0000313" key="3">
    <source>
        <dbReference type="Proteomes" id="UP000559987"/>
    </source>
</evidence>
<organism evidence="2 3">
    <name type="scientific">Simiduia aestuariiviva</name>
    <dbReference type="NCBI Taxonomy" id="1510459"/>
    <lineage>
        <taxon>Bacteria</taxon>
        <taxon>Pseudomonadati</taxon>
        <taxon>Pseudomonadota</taxon>
        <taxon>Gammaproteobacteria</taxon>
        <taxon>Cellvibrionales</taxon>
        <taxon>Cellvibrionaceae</taxon>
        <taxon>Simiduia</taxon>
    </lineage>
</organism>
<dbReference type="Proteomes" id="UP000559987">
    <property type="component" value="Unassembled WGS sequence"/>
</dbReference>
<keyword evidence="1" id="KW-0732">Signal</keyword>
<feature type="chain" id="PRO_5032998173" evidence="1">
    <location>
        <begin position="21"/>
        <end position="830"/>
    </location>
</feature>
<reference evidence="2 3" key="1">
    <citation type="submission" date="2020-08" db="EMBL/GenBank/DDBJ databases">
        <title>Genomic Encyclopedia of Type Strains, Phase III (KMG-III): the genomes of soil and plant-associated and newly described type strains.</title>
        <authorList>
            <person name="Whitman W."/>
        </authorList>
    </citation>
    <scope>NUCLEOTIDE SEQUENCE [LARGE SCALE GENOMIC DNA]</scope>
    <source>
        <strain evidence="2 3">CECT 8571</strain>
    </source>
</reference>
<dbReference type="EMBL" id="JACHXZ010000003">
    <property type="protein sequence ID" value="MBB3169061.1"/>
    <property type="molecule type" value="Genomic_DNA"/>
</dbReference>
<evidence type="ECO:0000256" key="1">
    <source>
        <dbReference type="SAM" id="SignalP"/>
    </source>
</evidence>
<comment type="caution">
    <text evidence="2">The sequence shown here is derived from an EMBL/GenBank/DDBJ whole genome shotgun (WGS) entry which is preliminary data.</text>
</comment>
<sequence length="830" mass="88685">MTNSRIFPTLGVCSTLAILAACGGGGSSAPEAIVETVVPNPEPTQTVQTTESLVLPETLQVVSANGSGPATFRQISSKGVMAGVQTLASDAGTDYTLAPQKIHTWVEALEPVEMVNSILCFAGKLKANEFVNEGAYLALVDEGQCFNEEGGETQLGENGQAQSSDSGKTFINAVVNATREDDTSPLIVEAWIKDVAGDGPEGAMSVKMRAVITEGASDDSPFGKFSFSWKMVDTLVGSANEFGGGEILTVDALDGFTGFTLYEENSMGEGEFAFSSEQMASVVMRNDMSDGVALTGYSEASSFFTGGNTFALSFDESNVLVQTAEDFDSLPYKSGENSAGECLSRENFDENVWRYDLFDADSGDRVTINSGFPIRYDSDDDGTFDRHGYVGYHGVWVDGGEGLASGTVVQRETFGDSNSAAQQYTVQSAPGRLVQFQMESLALADARGTDLMYWDDSANSAGYDQWVVRYLTVAEDSADTDGFYKVAGMTFGGQDDTGVASSGPTREELNTPVALTAVNDWDVFNFWSNQLGGQVRYKAGATTLKFYKETVLTGAEADVFGDGDLSLVCLFDCPKGEITDSLLGDWGAENSPLFNPDTMGAAPSYSFSTAGDNSMTLVRTSNSEAVVFADTVTKESLQSANLPWAWGLRSGAMVLPADAALLTNVWDIHDSELVTTYYQWETGFDQWQRQTSLVDNSTGELVGFDRPINFSYRHTDANDRSGDAGSRDGQTFQIHYGGKGDFGGIPHQQNGDRWNPAFSIADGVSMGGDNQYVIKARDIERQMAEDANGCGDLVANDPAAPLPSEVTLVNEMGDMPTVDGAPAVIDGEVQ</sequence>
<accession>A0A839UQQ1</accession>
<keyword evidence="3" id="KW-1185">Reference proteome</keyword>